<keyword evidence="2" id="KW-0732">Signal</keyword>
<dbReference type="Proteomes" id="UP000608024">
    <property type="component" value="Unassembled WGS sequence"/>
</dbReference>
<dbReference type="PIRSF" id="PIRSF036794">
    <property type="entry name" value="UCP_erythr_ester"/>
    <property type="match status" value="1"/>
</dbReference>
<dbReference type="RefSeq" id="WP_190137157.1">
    <property type="nucleotide sequence ID" value="NZ_BNBT01000053.1"/>
</dbReference>
<dbReference type="InterPro" id="IPR007815">
    <property type="entry name" value="Emycin_Estase"/>
</dbReference>
<feature type="chain" id="PRO_5037019201" description="Erythromycin esterase" evidence="2">
    <location>
        <begin position="28"/>
        <end position="473"/>
    </location>
</feature>
<evidence type="ECO:0000313" key="3">
    <source>
        <dbReference type="EMBL" id="GHE65482.1"/>
    </source>
</evidence>
<dbReference type="EMBL" id="BNBT01000053">
    <property type="protein sequence ID" value="GHE65482.1"/>
    <property type="molecule type" value="Genomic_DNA"/>
</dbReference>
<protein>
    <recommendedName>
        <fullName evidence="5">Erythromycin esterase</fullName>
    </recommendedName>
</protein>
<dbReference type="GO" id="GO:0046677">
    <property type="term" value="P:response to antibiotic"/>
    <property type="evidence" value="ECO:0007669"/>
    <property type="project" value="InterPro"/>
</dbReference>
<evidence type="ECO:0000313" key="4">
    <source>
        <dbReference type="Proteomes" id="UP000608024"/>
    </source>
</evidence>
<keyword evidence="4" id="KW-1185">Reference proteome</keyword>
<reference evidence="3" key="2">
    <citation type="submission" date="2020-09" db="EMBL/GenBank/DDBJ databases">
        <authorList>
            <person name="Sun Q."/>
            <person name="Ohkuma M."/>
        </authorList>
    </citation>
    <scope>NUCLEOTIDE SEQUENCE</scope>
    <source>
        <strain evidence="3">JCM 4784</strain>
    </source>
</reference>
<dbReference type="SUPFAM" id="SSF159501">
    <property type="entry name" value="EreA/ChaN-like"/>
    <property type="match status" value="1"/>
</dbReference>
<gene>
    <name evidence="3" type="ORF">GCM10018785_37980</name>
</gene>
<organism evidence="3 4">
    <name type="scientific">Streptomyces longispororuber</name>
    <dbReference type="NCBI Taxonomy" id="68230"/>
    <lineage>
        <taxon>Bacteria</taxon>
        <taxon>Bacillati</taxon>
        <taxon>Actinomycetota</taxon>
        <taxon>Actinomycetes</taxon>
        <taxon>Kitasatosporales</taxon>
        <taxon>Streptomycetaceae</taxon>
        <taxon>Streptomyces</taxon>
    </lineage>
</organism>
<sequence length="473" mass="52209">MKTHKALLAALLVPLGATLALTPAASAATSPTPAAPGAASASADAAAPTGPKEAAATAFRSPLAALDRMAHPLRTAEPRGDLADLRPFGRMVGDARVVGVGEATHSSHEFFTVKHRVLRYLVEEKGFRAFALEAPWSTGVRLNEYLTSGKGDLKQIMDEEFQGTYRFWNNAEYRDLLQWMRAYNVKHSKDPVRFVGDDSGFAGAELYDKVSAYAAKARPELSKKLAELYRGLRPTTDAATYVKQYEAKPLAERKELAERTGRAVDLLKQRPGRGADADAHAWAVQHATAIHQMTTMFAFDFDDPKKIPDMMRYRDKVMAENVVWWQQRTGDKIVLAAHNSHVALKTYVPQTHPKVQGDFLREKLGRAYLSVGLTFDRGSFNAFGQDGGVHRFAVGSSAPGTTEHTLDRVRYRDFVADLRKAPDPARAWLAAPRVVKNVGATYPWSGDNPKVRLSKTHDVVIHLHQVEASRMLK</sequence>
<reference evidence="3" key="1">
    <citation type="journal article" date="2014" name="Int. J. Syst. Evol. Microbiol.">
        <title>Complete genome sequence of Corynebacterium casei LMG S-19264T (=DSM 44701T), isolated from a smear-ripened cheese.</title>
        <authorList>
            <consortium name="US DOE Joint Genome Institute (JGI-PGF)"/>
            <person name="Walter F."/>
            <person name="Albersmeier A."/>
            <person name="Kalinowski J."/>
            <person name="Ruckert C."/>
        </authorList>
    </citation>
    <scope>NUCLEOTIDE SEQUENCE</scope>
    <source>
        <strain evidence="3">JCM 4784</strain>
    </source>
</reference>
<feature type="signal peptide" evidence="2">
    <location>
        <begin position="1"/>
        <end position="27"/>
    </location>
</feature>
<evidence type="ECO:0000256" key="2">
    <source>
        <dbReference type="SAM" id="SignalP"/>
    </source>
</evidence>
<name>A0A918ZR37_9ACTN</name>
<comment type="caution">
    <text evidence="3">The sequence shown here is derived from an EMBL/GenBank/DDBJ whole genome shotgun (WGS) entry which is preliminary data.</text>
</comment>
<dbReference type="InterPro" id="IPR052036">
    <property type="entry name" value="Hydrolase/PRTase-associated"/>
</dbReference>
<dbReference type="InterPro" id="IPR014622">
    <property type="entry name" value="UCP036794_erythomycin"/>
</dbReference>
<dbReference type="Gene3D" id="3.30.1870.10">
    <property type="entry name" value="EreA-like, domain 2"/>
    <property type="match status" value="1"/>
</dbReference>
<dbReference type="PANTHER" id="PTHR31299:SF0">
    <property type="entry name" value="ESTERASE, PUTATIVE (AFU_ORTHOLOGUE AFUA_1G05850)-RELATED"/>
    <property type="match status" value="1"/>
</dbReference>
<dbReference type="PANTHER" id="PTHR31299">
    <property type="entry name" value="ESTERASE, PUTATIVE (AFU_ORTHOLOGUE AFUA_1G05850)-RELATED"/>
    <property type="match status" value="1"/>
</dbReference>
<dbReference type="CDD" id="cd14728">
    <property type="entry name" value="Ere-like"/>
    <property type="match status" value="1"/>
</dbReference>
<evidence type="ECO:0008006" key="5">
    <source>
        <dbReference type="Google" id="ProtNLM"/>
    </source>
</evidence>
<dbReference type="Gene3D" id="1.20.1440.30">
    <property type="entry name" value="Biosynthetic Protein domain"/>
    <property type="match status" value="1"/>
</dbReference>
<feature type="region of interest" description="Disordered" evidence="1">
    <location>
        <begin position="27"/>
        <end position="54"/>
    </location>
</feature>
<proteinExistence type="predicted"/>
<accession>A0A918ZR37</accession>
<evidence type="ECO:0000256" key="1">
    <source>
        <dbReference type="SAM" id="MobiDB-lite"/>
    </source>
</evidence>
<dbReference type="Gene3D" id="3.40.1660.10">
    <property type="entry name" value="EreA-like (biosynthetic domain)"/>
    <property type="match status" value="1"/>
</dbReference>
<dbReference type="Pfam" id="PF05139">
    <property type="entry name" value="Erythro_esteras"/>
    <property type="match status" value="1"/>
</dbReference>
<dbReference type="AlphaFoldDB" id="A0A918ZR37"/>